<keyword evidence="5 11" id="KW-0732">Signal</keyword>
<evidence type="ECO:0000256" key="5">
    <source>
        <dbReference type="ARBA" id="ARBA00022729"/>
    </source>
</evidence>
<accession>A0A7J7DL26</accession>
<dbReference type="InterPro" id="IPR015500">
    <property type="entry name" value="Peptidase_S8_subtilisin-rel"/>
</dbReference>
<dbReference type="InterPro" id="IPR022398">
    <property type="entry name" value="Peptidase_S8_His-AS"/>
</dbReference>
<dbReference type="FunFam" id="3.40.50.200:FF:000006">
    <property type="entry name" value="Subtilisin-like protease SBT1.5"/>
    <property type="match status" value="1"/>
</dbReference>
<evidence type="ECO:0000256" key="7">
    <source>
        <dbReference type="ARBA" id="ARBA00022825"/>
    </source>
</evidence>
<dbReference type="InterPro" id="IPR037045">
    <property type="entry name" value="S8pro/Inhibitor_I9_sf"/>
</dbReference>
<comment type="subcellular location">
    <subcellularLocation>
        <location evidence="1">Secreted</location>
    </subcellularLocation>
</comment>
<keyword evidence="3" id="KW-0964">Secreted</keyword>
<evidence type="ECO:0000256" key="2">
    <source>
        <dbReference type="ARBA" id="ARBA00011073"/>
    </source>
</evidence>
<dbReference type="InterPro" id="IPR023828">
    <property type="entry name" value="Peptidase_S8_Ser-AS"/>
</dbReference>
<dbReference type="GO" id="GO:0005576">
    <property type="term" value="C:extracellular region"/>
    <property type="evidence" value="ECO:0007669"/>
    <property type="project" value="UniProtKB-SubCell"/>
</dbReference>
<dbReference type="PROSITE" id="PS00138">
    <property type="entry name" value="SUBTILASE_SER"/>
    <property type="match status" value="1"/>
</dbReference>
<evidence type="ECO:0000259" key="13">
    <source>
        <dbReference type="Pfam" id="PF05922"/>
    </source>
</evidence>
<evidence type="ECO:0000256" key="4">
    <source>
        <dbReference type="ARBA" id="ARBA00022670"/>
    </source>
</evidence>
<dbReference type="InterPro" id="IPR034197">
    <property type="entry name" value="Peptidases_S8_3"/>
</dbReference>
<evidence type="ECO:0000256" key="3">
    <source>
        <dbReference type="ARBA" id="ARBA00022525"/>
    </source>
</evidence>
<feature type="active site" description="Charge relay system" evidence="9 10">
    <location>
        <position position="220"/>
    </location>
</feature>
<evidence type="ECO:0000256" key="8">
    <source>
        <dbReference type="ARBA" id="ARBA00023180"/>
    </source>
</evidence>
<evidence type="ECO:0000256" key="10">
    <source>
        <dbReference type="PROSITE-ProRule" id="PRU01240"/>
    </source>
</evidence>
<dbReference type="Proteomes" id="UP000593562">
    <property type="component" value="Unassembled WGS sequence"/>
</dbReference>
<dbReference type="PROSITE" id="PS00137">
    <property type="entry name" value="SUBTILASE_HIS"/>
    <property type="match status" value="1"/>
</dbReference>
<dbReference type="PROSITE" id="PS51892">
    <property type="entry name" value="SUBTILASE"/>
    <property type="match status" value="1"/>
</dbReference>
<feature type="chain" id="PRO_5029912457" evidence="11">
    <location>
        <begin position="29"/>
        <end position="758"/>
    </location>
</feature>
<evidence type="ECO:0000313" key="16">
    <source>
        <dbReference type="Proteomes" id="UP000593562"/>
    </source>
</evidence>
<feature type="domain" description="Peptidase S8/S53" evidence="12">
    <location>
        <begin position="138"/>
        <end position="580"/>
    </location>
</feature>
<keyword evidence="4 10" id="KW-0645">Protease</keyword>
<dbReference type="InParanoid" id="A0A7J7DL26"/>
<dbReference type="Gene3D" id="3.30.70.80">
    <property type="entry name" value="Peptidase S8 propeptide/proteinase inhibitor I9"/>
    <property type="match status" value="1"/>
</dbReference>
<keyword evidence="16" id="KW-1185">Reference proteome</keyword>
<dbReference type="Pfam" id="PF05922">
    <property type="entry name" value="Inhibitor_I9"/>
    <property type="match status" value="1"/>
</dbReference>
<dbReference type="Pfam" id="PF00082">
    <property type="entry name" value="Peptidase_S8"/>
    <property type="match status" value="1"/>
</dbReference>
<dbReference type="FunFam" id="3.30.70.80:FF:000003">
    <property type="entry name" value="Subtilisin-like protease SBT1.9"/>
    <property type="match status" value="1"/>
</dbReference>
<reference evidence="15 16" key="1">
    <citation type="journal article" date="2020" name="Nat. Commun.">
        <title>Genome of Tripterygium wilfordii and identification of cytochrome P450 involved in triptolide biosynthesis.</title>
        <authorList>
            <person name="Tu L."/>
            <person name="Su P."/>
            <person name="Zhang Z."/>
            <person name="Gao L."/>
            <person name="Wang J."/>
            <person name="Hu T."/>
            <person name="Zhou J."/>
            <person name="Zhang Y."/>
            <person name="Zhao Y."/>
            <person name="Liu Y."/>
            <person name="Song Y."/>
            <person name="Tong Y."/>
            <person name="Lu Y."/>
            <person name="Yang J."/>
            <person name="Xu C."/>
            <person name="Jia M."/>
            <person name="Peters R.J."/>
            <person name="Huang L."/>
            <person name="Gao W."/>
        </authorList>
    </citation>
    <scope>NUCLEOTIDE SEQUENCE [LARGE SCALE GENOMIC DNA]</scope>
    <source>
        <strain evidence="16">cv. XIE 37</strain>
        <tissue evidence="15">Leaf</tissue>
    </source>
</reference>
<dbReference type="Gene3D" id="2.60.40.2310">
    <property type="match status" value="1"/>
</dbReference>
<dbReference type="GO" id="GO:0004252">
    <property type="term" value="F:serine-type endopeptidase activity"/>
    <property type="evidence" value="ECO:0007669"/>
    <property type="project" value="UniProtKB-UniRule"/>
</dbReference>
<feature type="active site" description="Charge relay system" evidence="9 10">
    <location>
        <position position="544"/>
    </location>
</feature>
<dbReference type="InterPro" id="IPR041469">
    <property type="entry name" value="Subtilisin-like_FN3"/>
</dbReference>
<keyword evidence="8" id="KW-0325">Glycoprotein</keyword>
<dbReference type="InterPro" id="IPR036852">
    <property type="entry name" value="Peptidase_S8/S53_dom_sf"/>
</dbReference>
<dbReference type="PANTHER" id="PTHR10795">
    <property type="entry name" value="PROPROTEIN CONVERTASE SUBTILISIN/KEXIN"/>
    <property type="match status" value="1"/>
</dbReference>
<protein>
    <submittedName>
        <fullName evidence="15">Subtilisin-like protease SBT1.7</fullName>
    </submittedName>
</protein>
<feature type="domain" description="Subtilisin-like protease fibronectin type-III" evidence="14">
    <location>
        <begin position="658"/>
        <end position="754"/>
    </location>
</feature>
<keyword evidence="6 10" id="KW-0378">Hydrolase</keyword>
<dbReference type="Pfam" id="PF17766">
    <property type="entry name" value="fn3_6"/>
    <property type="match status" value="1"/>
</dbReference>
<comment type="similarity">
    <text evidence="2 10">Belongs to the peptidase S8 family.</text>
</comment>
<evidence type="ECO:0000256" key="1">
    <source>
        <dbReference type="ARBA" id="ARBA00004613"/>
    </source>
</evidence>
<organism evidence="15 16">
    <name type="scientific">Tripterygium wilfordii</name>
    <name type="common">Thunder God vine</name>
    <dbReference type="NCBI Taxonomy" id="458696"/>
    <lineage>
        <taxon>Eukaryota</taxon>
        <taxon>Viridiplantae</taxon>
        <taxon>Streptophyta</taxon>
        <taxon>Embryophyta</taxon>
        <taxon>Tracheophyta</taxon>
        <taxon>Spermatophyta</taxon>
        <taxon>Magnoliopsida</taxon>
        <taxon>eudicotyledons</taxon>
        <taxon>Gunneridae</taxon>
        <taxon>Pentapetalae</taxon>
        <taxon>rosids</taxon>
        <taxon>fabids</taxon>
        <taxon>Celastrales</taxon>
        <taxon>Celastraceae</taxon>
        <taxon>Tripterygium</taxon>
    </lineage>
</organism>
<dbReference type="InterPro" id="IPR045051">
    <property type="entry name" value="SBT"/>
</dbReference>
<dbReference type="OrthoDB" id="206201at2759"/>
<sequence>MNSSRLILHQALPWLLLLLLGITRVVVAENEEYQTYIIHMDHSHKPESFSTHESWHRHILRSSSPPNVDDKDTLLYSYSHGLNGFSARLTSSQLSEIQKSPAHVATYPETFGKLYTTHSPRFLGLKHDFGLWPNASYGEGVIIGVIDTGIWPESESFSDKGMPPVPQRWKGKCENGTGFSPSLCNKKLIGAQYFNKGISAVAGHINEVLDFNSPRDFSGHGTHVSSIAAGNHVDGVSHFGYARGTAKGVAPRAHVAMYKVFFSHADSKNSAASDVLAGMDQAIADGVDIMSLSLGFENTAYFNDVVAIASLSATEKGIIVVGSGANEGIYNSTHNGAPWITTVGAGTLDRSFNARITLESGLIFEGISYYPESLYITNKLPYWNHTDASTAACKTATLNQTEVQGNIVFCDSTNTDIREQTQELLRVGALFGVFITDKSNFYAYDFTMPSIVLNTSHMNSDGNIDTTTGMKSVQFVLTTLGTRAAPEVASFSSRGPDPITPGILKPDIIAPGVDVLGAFVPNIPYMMLPNYALATDYALRSGTSTAAPHVAGVAALLKAVHPEWSPAAIRSALMTTAHTVDNTGRRIGSQGFASYPSSPLDFGAGHINPNQAMDPGLIYDLGPQDYIDFLCGIGYSTQQMSAVLRRNQWNCQAIAASDLNYPSFIGVLSDEENIKNFTRVVTNVGNDSSIYFAIVETPPGMVVKVYPGILNFTQKYQKLSFVVVLEIDEESSKVEYGFLRWIDQWNHIVASPIVALHF</sequence>
<dbReference type="SUPFAM" id="SSF52743">
    <property type="entry name" value="Subtilisin-like"/>
    <property type="match status" value="1"/>
</dbReference>
<dbReference type="InterPro" id="IPR000209">
    <property type="entry name" value="Peptidase_S8/S53_dom"/>
</dbReference>
<evidence type="ECO:0000256" key="11">
    <source>
        <dbReference type="SAM" id="SignalP"/>
    </source>
</evidence>
<evidence type="ECO:0000256" key="9">
    <source>
        <dbReference type="PIRSR" id="PIRSR615500-1"/>
    </source>
</evidence>
<gene>
    <name evidence="15" type="ORF">HS088_TW06G01185</name>
</gene>
<dbReference type="InterPro" id="IPR010259">
    <property type="entry name" value="S8pro/Inhibitor_I9"/>
</dbReference>
<comment type="caution">
    <text evidence="15">The sequence shown here is derived from an EMBL/GenBank/DDBJ whole genome shotgun (WGS) entry which is preliminary data.</text>
</comment>
<dbReference type="GO" id="GO:0009609">
    <property type="term" value="P:response to symbiotic bacterium"/>
    <property type="evidence" value="ECO:0007669"/>
    <property type="project" value="UniProtKB-ARBA"/>
</dbReference>
<dbReference type="CDD" id="cd04852">
    <property type="entry name" value="Peptidases_S8_3"/>
    <property type="match status" value="1"/>
</dbReference>
<dbReference type="EMBL" id="JAAARO010000006">
    <property type="protein sequence ID" value="KAF5747008.1"/>
    <property type="molecule type" value="Genomic_DNA"/>
</dbReference>
<proteinExistence type="inferred from homology"/>
<feature type="active site" description="Charge relay system" evidence="9 10">
    <location>
        <position position="147"/>
    </location>
</feature>
<name>A0A7J7DL26_TRIWF</name>
<dbReference type="Gene3D" id="3.40.50.200">
    <property type="entry name" value="Peptidase S8/S53 domain"/>
    <property type="match status" value="1"/>
</dbReference>
<evidence type="ECO:0000256" key="6">
    <source>
        <dbReference type="ARBA" id="ARBA00022801"/>
    </source>
</evidence>
<feature type="domain" description="Inhibitor I9" evidence="13">
    <location>
        <begin position="35"/>
        <end position="111"/>
    </location>
</feature>
<keyword evidence="7 10" id="KW-0720">Serine protease</keyword>
<dbReference type="CDD" id="cd02120">
    <property type="entry name" value="PA_subtilisin_like"/>
    <property type="match status" value="1"/>
</dbReference>
<dbReference type="PRINTS" id="PR00723">
    <property type="entry name" value="SUBTILISIN"/>
</dbReference>
<feature type="signal peptide" evidence="11">
    <location>
        <begin position="1"/>
        <end position="28"/>
    </location>
</feature>
<dbReference type="GO" id="GO:0006508">
    <property type="term" value="P:proteolysis"/>
    <property type="evidence" value="ECO:0007669"/>
    <property type="project" value="UniProtKB-KW"/>
</dbReference>
<evidence type="ECO:0000259" key="14">
    <source>
        <dbReference type="Pfam" id="PF17766"/>
    </source>
</evidence>
<dbReference type="Gene3D" id="3.50.30.30">
    <property type="match status" value="1"/>
</dbReference>
<evidence type="ECO:0000259" key="12">
    <source>
        <dbReference type="Pfam" id="PF00082"/>
    </source>
</evidence>
<dbReference type="AlphaFoldDB" id="A0A7J7DL26"/>
<evidence type="ECO:0000313" key="15">
    <source>
        <dbReference type="EMBL" id="KAF5747008.1"/>
    </source>
</evidence>